<name>A0ABD6CCZ4_9EURY</name>
<reference evidence="4 5" key="1">
    <citation type="journal article" date="2019" name="Int. J. Syst. Evol. Microbiol.">
        <title>The Global Catalogue of Microorganisms (GCM) 10K type strain sequencing project: providing services to taxonomists for standard genome sequencing and annotation.</title>
        <authorList>
            <consortium name="The Broad Institute Genomics Platform"/>
            <consortium name="The Broad Institute Genome Sequencing Center for Infectious Disease"/>
            <person name="Wu L."/>
            <person name="Ma J."/>
        </authorList>
    </citation>
    <scope>NUCLEOTIDE SEQUENCE [LARGE SCALE GENOMIC DNA]</scope>
    <source>
        <strain evidence="4 5">CGMCC 1.12125</strain>
    </source>
</reference>
<keyword evidence="5" id="KW-1185">Reference proteome</keyword>
<dbReference type="SUPFAM" id="SSF116842">
    <property type="entry name" value="XseB-like"/>
    <property type="match status" value="1"/>
</dbReference>
<dbReference type="Proteomes" id="UP001597119">
    <property type="component" value="Unassembled WGS sequence"/>
</dbReference>
<dbReference type="InterPro" id="IPR003761">
    <property type="entry name" value="Exonuc_VII_S"/>
</dbReference>
<comment type="caution">
    <text evidence="4">The sequence shown here is derived from an EMBL/GenBank/DDBJ whole genome shotgun (WGS) entry which is preliminary data.</text>
</comment>
<dbReference type="EMBL" id="JBHUDJ010000008">
    <property type="protein sequence ID" value="MFD1588120.1"/>
    <property type="molecule type" value="Genomic_DNA"/>
</dbReference>
<evidence type="ECO:0000256" key="3">
    <source>
        <dbReference type="ARBA" id="ARBA00022801"/>
    </source>
</evidence>
<keyword evidence="1" id="KW-0963">Cytoplasm</keyword>
<dbReference type="Pfam" id="PF02609">
    <property type="entry name" value="Exonuc_VII_S"/>
    <property type="match status" value="1"/>
</dbReference>
<evidence type="ECO:0000313" key="5">
    <source>
        <dbReference type="Proteomes" id="UP001597119"/>
    </source>
</evidence>
<accession>A0ABD6CCZ4</accession>
<evidence type="ECO:0000256" key="1">
    <source>
        <dbReference type="ARBA" id="ARBA00022490"/>
    </source>
</evidence>
<keyword evidence="2" id="KW-0540">Nuclease</keyword>
<dbReference type="GO" id="GO:0008855">
    <property type="term" value="F:exodeoxyribonuclease VII activity"/>
    <property type="evidence" value="ECO:0007669"/>
    <property type="project" value="UniProtKB-EC"/>
</dbReference>
<dbReference type="AlphaFoldDB" id="A0ABD6CCZ4"/>
<proteinExistence type="predicted"/>
<sequence length="56" mass="6127">MATIDEKVARVEEIIDQLEAGEVSLGEAKQLRDEGKELLASLESDLDIGDAEILEQ</sequence>
<dbReference type="Gene3D" id="1.10.287.1040">
    <property type="entry name" value="Exonuclease VII, small subunit"/>
    <property type="match status" value="1"/>
</dbReference>
<protein>
    <submittedName>
        <fullName evidence="4">Exodeoxyribonuclease VII small subunit</fullName>
        <ecNumber evidence="4">3.1.11.6</ecNumber>
    </submittedName>
</protein>
<evidence type="ECO:0000313" key="4">
    <source>
        <dbReference type="EMBL" id="MFD1588120.1"/>
    </source>
</evidence>
<gene>
    <name evidence="4" type="ORF">ACFR9U_14140</name>
</gene>
<dbReference type="InterPro" id="IPR037004">
    <property type="entry name" value="Exonuc_VII_ssu_sf"/>
</dbReference>
<evidence type="ECO:0000256" key="2">
    <source>
        <dbReference type="ARBA" id="ARBA00022722"/>
    </source>
</evidence>
<dbReference type="RefSeq" id="WP_247381775.1">
    <property type="nucleotide sequence ID" value="NZ_JALLGV010000012.1"/>
</dbReference>
<organism evidence="4 5">
    <name type="scientific">Halorientalis brevis</name>
    <dbReference type="NCBI Taxonomy" id="1126241"/>
    <lineage>
        <taxon>Archaea</taxon>
        <taxon>Methanobacteriati</taxon>
        <taxon>Methanobacteriota</taxon>
        <taxon>Stenosarchaea group</taxon>
        <taxon>Halobacteria</taxon>
        <taxon>Halobacteriales</taxon>
        <taxon>Haloarculaceae</taxon>
        <taxon>Halorientalis</taxon>
    </lineage>
</organism>
<dbReference type="EC" id="3.1.11.6" evidence="4"/>
<keyword evidence="3 4" id="KW-0378">Hydrolase</keyword>